<accession>A0ABS9CT20</accession>
<dbReference type="Proteomes" id="UP001200557">
    <property type="component" value="Unassembled WGS sequence"/>
</dbReference>
<protein>
    <submittedName>
        <fullName evidence="7">Bax inhibitor-1/YccA family protein</fullName>
    </submittedName>
</protein>
<dbReference type="EMBL" id="JAKGAQ010000001">
    <property type="protein sequence ID" value="MCF2869994.1"/>
    <property type="molecule type" value="Genomic_DNA"/>
</dbReference>
<evidence type="ECO:0000313" key="7">
    <source>
        <dbReference type="EMBL" id="MCF2869994.1"/>
    </source>
</evidence>
<comment type="similarity">
    <text evidence="2 6">Belongs to the BI1 family.</text>
</comment>
<dbReference type="PANTHER" id="PTHR23291:SF50">
    <property type="entry name" value="PROTEIN LIFEGUARD 4"/>
    <property type="match status" value="1"/>
</dbReference>
<feature type="transmembrane region" description="Helical" evidence="6">
    <location>
        <begin position="150"/>
        <end position="172"/>
    </location>
</feature>
<comment type="caution">
    <text evidence="7">The sequence shown here is derived from an EMBL/GenBank/DDBJ whole genome shotgun (WGS) entry which is preliminary data.</text>
</comment>
<evidence type="ECO:0000256" key="5">
    <source>
        <dbReference type="ARBA" id="ARBA00023136"/>
    </source>
</evidence>
<proteinExistence type="inferred from homology"/>
<organism evidence="7 8">
    <name type="scientific">Octadecabacter dasysiphoniae</name>
    <dbReference type="NCBI Taxonomy" id="2909341"/>
    <lineage>
        <taxon>Bacteria</taxon>
        <taxon>Pseudomonadati</taxon>
        <taxon>Pseudomonadota</taxon>
        <taxon>Alphaproteobacteria</taxon>
        <taxon>Rhodobacterales</taxon>
        <taxon>Roseobacteraceae</taxon>
        <taxon>Octadecabacter</taxon>
    </lineage>
</organism>
<reference evidence="7 8" key="1">
    <citation type="submission" date="2022-01" db="EMBL/GenBank/DDBJ databases">
        <title>Octadecabacter sp. nov., isolated from a marine alga.</title>
        <authorList>
            <person name="Jin M.S."/>
            <person name="Kim H.M."/>
            <person name="Han D.M."/>
            <person name="Jung J.J."/>
            <person name="Jeon C.O."/>
        </authorList>
    </citation>
    <scope>NUCLEOTIDE SEQUENCE [LARGE SCALE GENOMIC DNA]</scope>
    <source>
        <strain evidence="7 8">G9-8</strain>
    </source>
</reference>
<dbReference type="RefSeq" id="WP_235224114.1">
    <property type="nucleotide sequence ID" value="NZ_JAKGAQ010000001.1"/>
</dbReference>
<feature type="transmembrane region" description="Helical" evidence="6">
    <location>
        <begin position="217"/>
        <end position="244"/>
    </location>
</feature>
<evidence type="ECO:0000256" key="3">
    <source>
        <dbReference type="ARBA" id="ARBA00022692"/>
    </source>
</evidence>
<evidence type="ECO:0000256" key="6">
    <source>
        <dbReference type="RuleBase" id="RU004379"/>
    </source>
</evidence>
<comment type="subcellular location">
    <subcellularLocation>
        <location evidence="1">Membrane</location>
        <topology evidence="1">Multi-pass membrane protein</topology>
    </subcellularLocation>
</comment>
<keyword evidence="3 6" id="KW-0812">Transmembrane</keyword>
<keyword evidence="8" id="KW-1185">Reference proteome</keyword>
<evidence type="ECO:0000256" key="2">
    <source>
        <dbReference type="ARBA" id="ARBA00010350"/>
    </source>
</evidence>
<dbReference type="Pfam" id="PF01027">
    <property type="entry name" value="Bax1-I"/>
    <property type="match status" value="1"/>
</dbReference>
<gene>
    <name evidence="7" type="ORF">L0664_02845</name>
</gene>
<feature type="transmembrane region" description="Helical" evidence="6">
    <location>
        <begin position="96"/>
        <end position="114"/>
    </location>
</feature>
<feature type="transmembrane region" description="Helical" evidence="6">
    <location>
        <begin position="178"/>
        <end position="196"/>
    </location>
</feature>
<dbReference type="PANTHER" id="PTHR23291">
    <property type="entry name" value="BAX INHIBITOR-RELATED"/>
    <property type="match status" value="1"/>
</dbReference>
<evidence type="ECO:0000313" key="8">
    <source>
        <dbReference type="Proteomes" id="UP001200557"/>
    </source>
</evidence>
<keyword evidence="5 6" id="KW-0472">Membrane</keyword>
<feature type="transmembrane region" description="Helical" evidence="6">
    <location>
        <begin position="120"/>
        <end position="138"/>
    </location>
</feature>
<dbReference type="CDD" id="cd10432">
    <property type="entry name" value="BI-1-like_bacterial"/>
    <property type="match status" value="1"/>
</dbReference>
<dbReference type="InterPro" id="IPR006214">
    <property type="entry name" value="Bax_inhibitor_1-related"/>
</dbReference>
<sequence length="248" mass="26413">MADYRNPQMGTAAGVRTADIDEGLRAHMNKVYGLMSLAMVVTAAIAYTIGTSNAALETIFTNTPLLYAIMFGPLALVLVLNFSFARLSVGALNGIFWAYAALTGASLSVIFVMFNLGEIFVALGVTSVAFLGLSLVGYTTKRDLGPIGAFLIMGAWGLVALTLGAWVFGIGISSGMEFAINLLALVIFAGLTAYYTQSIKNEYLQARTYGGPEAEQYLEKAAIVGALSLYISFIAMFRSILFLLSSND</sequence>
<name>A0ABS9CT20_9RHOB</name>
<evidence type="ECO:0000256" key="4">
    <source>
        <dbReference type="ARBA" id="ARBA00022989"/>
    </source>
</evidence>
<evidence type="ECO:0000256" key="1">
    <source>
        <dbReference type="ARBA" id="ARBA00004141"/>
    </source>
</evidence>
<feature type="transmembrane region" description="Helical" evidence="6">
    <location>
        <begin position="65"/>
        <end position="84"/>
    </location>
</feature>
<keyword evidence="4 6" id="KW-1133">Transmembrane helix</keyword>
<feature type="transmembrane region" description="Helical" evidence="6">
    <location>
        <begin position="31"/>
        <end position="50"/>
    </location>
</feature>